<keyword evidence="9" id="KW-1185">Reference proteome</keyword>
<comment type="caution">
    <text evidence="8">The sequence shown here is derived from an EMBL/GenBank/DDBJ whole genome shotgun (WGS) entry which is preliminary data.</text>
</comment>
<evidence type="ECO:0000256" key="3">
    <source>
        <dbReference type="ARBA" id="ARBA00022989"/>
    </source>
</evidence>
<evidence type="ECO:0000256" key="6">
    <source>
        <dbReference type="SAM" id="Phobius"/>
    </source>
</evidence>
<dbReference type="PANTHER" id="PTHR31234:SF70">
    <property type="entry name" value="LATE EMBRYOGENESIS ABUNDANT PROTEIN LEA-2 SUBGROUP DOMAIN-CONTAINING PROTEIN"/>
    <property type="match status" value="1"/>
</dbReference>
<keyword evidence="2 6" id="KW-0812">Transmembrane</keyword>
<keyword evidence="3 6" id="KW-1133">Transmembrane helix</keyword>
<accession>A0A1E5UZ99</accession>
<dbReference type="STRING" id="888268.A0A1E5UZ99"/>
<dbReference type="OrthoDB" id="1849707at2759"/>
<evidence type="ECO:0000256" key="5">
    <source>
        <dbReference type="SAM" id="MobiDB-lite"/>
    </source>
</evidence>
<evidence type="ECO:0000313" key="8">
    <source>
        <dbReference type="EMBL" id="OEL18233.1"/>
    </source>
</evidence>
<evidence type="ECO:0000313" key="9">
    <source>
        <dbReference type="Proteomes" id="UP000095767"/>
    </source>
</evidence>
<dbReference type="AlphaFoldDB" id="A0A1E5UZ99"/>
<reference evidence="8 9" key="1">
    <citation type="submission" date="2016-09" db="EMBL/GenBank/DDBJ databases">
        <title>The draft genome of Dichanthelium oligosanthes: A C3 panicoid grass species.</title>
        <authorList>
            <person name="Studer A.J."/>
            <person name="Schnable J.C."/>
            <person name="Brutnell T.P."/>
        </authorList>
    </citation>
    <scope>NUCLEOTIDE SEQUENCE [LARGE SCALE GENOMIC DNA]</scope>
    <source>
        <strain evidence="9">cv. Kellogg 1175</strain>
        <tissue evidence="8">Leaf</tissue>
    </source>
</reference>
<name>A0A1E5UZ99_9POAL</name>
<keyword evidence="4 6" id="KW-0472">Membrane</keyword>
<dbReference type="EMBL" id="LWDX02057289">
    <property type="protein sequence ID" value="OEL18233.1"/>
    <property type="molecule type" value="Genomic_DNA"/>
</dbReference>
<evidence type="ECO:0000256" key="4">
    <source>
        <dbReference type="ARBA" id="ARBA00023136"/>
    </source>
</evidence>
<sequence length="283" mass="30686">MPAPLPRRRDQPAADADVEAAPAAVAAPTETTPLHPSFNQLPLSPPPGTYIIQVPKDQVLRVPPPDRARRYKKLAGRPARRRLLRRACCCSFAAVLLLILLAAAFAGAVYLIFRPRAPTFSVASLSISGLDSLALSSSSSPLSPELDAAVRADNGRNKKVSIDYRGGGTVTVSYSGQRLAAGQWPAFRQAPRNVTVFTAAMRGQGVTFTEEQAKQLAAERDTGAVPLTVEATVPVRLRFGKVLRTWTVDVKARCDVTVDRLAGNATAVNRGCRVRVKPLWWWW</sequence>
<dbReference type="InterPro" id="IPR004864">
    <property type="entry name" value="LEA_2"/>
</dbReference>
<comment type="subcellular location">
    <subcellularLocation>
        <location evidence="1">Membrane</location>
        <topology evidence="1">Single-pass membrane protein</topology>
    </subcellularLocation>
</comment>
<feature type="domain" description="Late embryogenesis abundant protein LEA-2 subgroup" evidence="7">
    <location>
        <begin position="150"/>
        <end position="254"/>
    </location>
</feature>
<protein>
    <recommendedName>
        <fullName evidence="7">Late embryogenesis abundant protein LEA-2 subgroup domain-containing protein</fullName>
    </recommendedName>
</protein>
<gene>
    <name evidence="8" type="ORF">BAE44_0020749</name>
</gene>
<dbReference type="Proteomes" id="UP000095767">
    <property type="component" value="Unassembled WGS sequence"/>
</dbReference>
<dbReference type="GO" id="GO:0098542">
    <property type="term" value="P:defense response to other organism"/>
    <property type="evidence" value="ECO:0007669"/>
    <property type="project" value="InterPro"/>
</dbReference>
<feature type="region of interest" description="Disordered" evidence="5">
    <location>
        <begin position="1"/>
        <end position="36"/>
    </location>
</feature>
<dbReference type="PANTHER" id="PTHR31234">
    <property type="entry name" value="LATE EMBRYOGENESIS ABUNDANT (LEA) HYDROXYPROLINE-RICH GLYCOPROTEIN FAMILY"/>
    <property type="match status" value="1"/>
</dbReference>
<dbReference type="Pfam" id="PF03168">
    <property type="entry name" value="LEA_2"/>
    <property type="match status" value="1"/>
</dbReference>
<dbReference type="GO" id="GO:0005886">
    <property type="term" value="C:plasma membrane"/>
    <property type="evidence" value="ECO:0007669"/>
    <property type="project" value="TreeGrafter"/>
</dbReference>
<evidence type="ECO:0000259" key="7">
    <source>
        <dbReference type="Pfam" id="PF03168"/>
    </source>
</evidence>
<feature type="transmembrane region" description="Helical" evidence="6">
    <location>
        <begin position="87"/>
        <end position="113"/>
    </location>
</feature>
<feature type="compositionally biased region" description="Low complexity" evidence="5">
    <location>
        <begin position="13"/>
        <end position="33"/>
    </location>
</feature>
<organism evidence="8 9">
    <name type="scientific">Dichanthelium oligosanthes</name>
    <dbReference type="NCBI Taxonomy" id="888268"/>
    <lineage>
        <taxon>Eukaryota</taxon>
        <taxon>Viridiplantae</taxon>
        <taxon>Streptophyta</taxon>
        <taxon>Embryophyta</taxon>
        <taxon>Tracheophyta</taxon>
        <taxon>Spermatophyta</taxon>
        <taxon>Magnoliopsida</taxon>
        <taxon>Liliopsida</taxon>
        <taxon>Poales</taxon>
        <taxon>Poaceae</taxon>
        <taxon>PACMAD clade</taxon>
        <taxon>Panicoideae</taxon>
        <taxon>Panicodae</taxon>
        <taxon>Paniceae</taxon>
        <taxon>Dichantheliinae</taxon>
        <taxon>Dichanthelium</taxon>
    </lineage>
</organism>
<evidence type="ECO:0000256" key="2">
    <source>
        <dbReference type="ARBA" id="ARBA00022692"/>
    </source>
</evidence>
<evidence type="ECO:0000256" key="1">
    <source>
        <dbReference type="ARBA" id="ARBA00004167"/>
    </source>
</evidence>
<proteinExistence type="predicted"/>
<dbReference type="InterPro" id="IPR044839">
    <property type="entry name" value="NDR1-like"/>
</dbReference>